<proteinExistence type="predicted"/>
<sequence length="59" mass="6537">MNSYFKYDFVDDKIKPGAKLVNGELLIPIEDDTKPTQNNTTTPAKPAVRPAKGVPSYLK</sequence>
<reference evidence="2 3" key="1">
    <citation type="submission" date="2020-10" db="EMBL/GenBank/DDBJ databases">
        <title>Connecting structure to function with the recovery of over 1000 high-quality activated sludge metagenome-assembled genomes encoding full-length rRNA genes using long-read sequencing.</title>
        <authorList>
            <person name="Singleton C.M."/>
            <person name="Petriglieri F."/>
            <person name="Kristensen J.M."/>
            <person name="Kirkegaard R.H."/>
            <person name="Michaelsen T.Y."/>
            <person name="Andersen M.H."/>
            <person name="Karst S.M."/>
            <person name="Dueholm M.S."/>
            <person name="Nielsen P.H."/>
            <person name="Albertsen M."/>
        </authorList>
    </citation>
    <scope>NUCLEOTIDE SEQUENCE [LARGE SCALE GENOMIC DNA]</scope>
    <source>
        <strain evidence="2">Ribe_18-Q3-R11-54_BAT3C.373</strain>
    </source>
</reference>
<dbReference type="AlphaFoldDB" id="A0A9D7SCM7"/>
<protein>
    <submittedName>
        <fullName evidence="2">Uncharacterized protein</fullName>
    </submittedName>
</protein>
<gene>
    <name evidence="2" type="ORF">IPO85_17095</name>
</gene>
<feature type="region of interest" description="Disordered" evidence="1">
    <location>
        <begin position="30"/>
        <end position="59"/>
    </location>
</feature>
<organism evidence="2 3">
    <name type="scientific">Candidatus Defluviibacterium haderslevense</name>
    <dbReference type="NCBI Taxonomy" id="2981993"/>
    <lineage>
        <taxon>Bacteria</taxon>
        <taxon>Pseudomonadati</taxon>
        <taxon>Bacteroidota</taxon>
        <taxon>Saprospiria</taxon>
        <taxon>Saprospirales</taxon>
        <taxon>Saprospiraceae</taxon>
        <taxon>Candidatus Defluviibacterium</taxon>
    </lineage>
</organism>
<evidence type="ECO:0000313" key="3">
    <source>
        <dbReference type="Proteomes" id="UP000808349"/>
    </source>
</evidence>
<dbReference type="Proteomes" id="UP000808349">
    <property type="component" value="Unassembled WGS sequence"/>
</dbReference>
<evidence type="ECO:0000256" key="1">
    <source>
        <dbReference type="SAM" id="MobiDB-lite"/>
    </source>
</evidence>
<dbReference type="EMBL" id="JADKFW010000017">
    <property type="protein sequence ID" value="MBK9719197.1"/>
    <property type="molecule type" value="Genomic_DNA"/>
</dbReference>
<accession>A0A9D7SCM7</accession>
<evidence type="ECO:0000313" key="2">
    <source>
        <dbReference type="EMBL" id="MBK9719197.1"/>
    </source>
</evidence>
<comment type="caution">
    <text evidence="2">The sequence shown here is derived from an EMBL/GenBank/DDBJ whole genome shotgun (WGS) entry which is preliminary data.</text>
</comment>
<name>A0A9D7SCM7_9BACT</name>